<dbReference type="Proteomes" id="UP000662185">
    <property type="component" value="Unassembled WGS sequence"/>
</dbReference>
<keyword evidence="4" id="KW-1185">Reference proteome</keyword>
<dbReference type="InterPro" id="IPR019734">
    <property type="entry name" value="TPR_rpt"/>
</dbReference>
<proteinExistence type="predicted"/>
<evidence type="ECO:0000313" key="3">
    <source>
        <dbReference type="EMBL" id="MBD2294435.1"/>
    </source>
</evidence>
<evidence type="ECO:0000256" key="2">
    <source>
        <dbReference type="SAM" id="Coils"/>
    </source>
</evidence>
<name>A0A926WH07_9NOST</name>
<dbReference type="EMBL" id="JACJQU010000006">
    <property type="protein sequence ID" value="MBD2294435.1"/>
    <property type="molecule type" value="Genomic_DNA"/>
</dbReference>
<keyword evidence="1" id="KW-0802">TPR repeat</keyword>
<protein>
    <recommendedName>
        <fullName evidence="5">Tetratricopeptide repeat protein</fullName>
    </recommendedName>
</protein>
<dbReference type="Gene3D" id="1.25.40.10">
    <property type="entry name" value="Tetratricopeptide repeat domain"/>
    <property type="match status" value="1"/>
</dbReference>
<evidence type="ECO:0000256" key="1">
    <source>
        <dbReference type="PROSITE-ProRule" id="PRU00339"/>
    </source>
</evidence>
<dbReference type="Pfam" id="PF13181">
    <property type="entry name" value="TPR_8"/>
    <property type="match status" value="2"/>
</dbReference>
<dbReference type="InterPro" id="IPR011990">
    <property type="entry name" value="TPR-like_helical_dom_sf"/>
</dbReference>
<keyword evidence="2" id="KW-0175">Coiled coil</keyword>
<evidence type="ECO:0008006" key="5">
    <source>
        <dbReference type="Google" id="ProtNLM"/>
    </source>
</evidence>
<sequence>MRAWAYTSKGDMNLAIESLDELVKINRGYSDAYILKGNIYKSLKKYKNAISEFQLAIQILSKKSVRDDKVRKLQEEINELQQIINNNQWWNKKIF</sequence>
<dbReference type="RefSeq" id="WP_190560962.1">
    <property type="nucleotide sequence ID" value="NZ_JACJQU010000006.1"/>
</dbReference>
<dbReference type="SUPFAM" id="SSF48452">
    <property type="entry name" value="TPR-like"/>
    <property type="match status" value="1"/>
</dbReference>
<gene>
    <name evidence="3" type="ORF">H6G06_13325</name>
</gene>
<organism evidence="3 4">
    <name type="scientific">Anabaena sphaerica FACHB-251</name>
    <dbReference type="NCBI Taxonomy" id="2692883"/>
    <lineage>
        <taxon>Bacteria</taxon>
        <taxon>Bacillati</taxon>
        <taxon>Cyanobacteriota</taxon>
        <taxon>Cyanophyceae</taxon>
        <taxon>Nostocales</taxon>
        <taxon>Nostocaceae</taxon>
        <taxon>Anabaena</taxon>
    </lineage>
</organism>
<dbReference type="PROSITE" id="PS50005">
    <property type="entry name" value="TPR"/>
    <property type="match status" value="1"/>
</dbReference>
<feature type="repeat" description="TPR" evidence="1">
    <location>
        <begin position="30"/>
        <end position="63"/>
    </location>
</feature>
<evidence type="ECO:0000313" key="4">
    <source>
        <dbReference type="Proteomes" id="UP000662185"/>
    </source>
</evidence>
<comment type="caution">
    <text evidence="3">The sequence shown here is derived from an EMBL/GenBank/DDBJ whole genome shotgun (WGS) entry which is preliminary data.</text>
</comment>
<accession>A0A926WH07</accession>
<feature type="coiled-coil region" evidence="2">
    <location>
        <begin position="43"/>
        <end position="86"/>
    </location>
</feature>
<dbReference type="AlphaFoldDB" id="A0A926WH07"/>
<reference evidence="4" key="1">
    <citation type="journal article" date="2020" name="ISME J.">
        <title>Comparative genomics reveals insights into cyanobacterial evolution and habitat adaptation.</title>
        <authorList>
            <person name="Chen M.Y."/>
            <person name="Teng W.K."/>
            <person name="Zhao L."/>
            <person name="Hu C.X."/>
            <person name="Zhou Y.K."/>
            <person name="Han B.P."/>
            <person name="Song L.R."/>
            <person name="Shu W.S."/>
        </authorList>
    </citation>
    <scope>NUCLEOTIDE SEQUENCE [LARGE SCALE GENOMIC DNA]</scope>
    <source>
        <strain evidence="4">FACHB-251</strain>
    </source>
</reference>